<evidence type="ECO:0000256" key="3">
    <source>
        <dbReference type="PIRSR" id="PIRSR605511-2"/>
    </source>
</evidence>
<dbReference type="RefSeq" id="WP_009211210.1">
    <property type="nucleotide sequence ID" value="NZ_BBWP01000006.1"/>
</dbReference>
<dbReference type="EMBL" id="AAPJ01000007">
    <property type="protein sequence ID" value="EAS48761.1"/>
    <property type="molecule type" value="Genomic_DNA"/>
</dbReference>
<evidence type="ECO:0000313" key="6">
    <source>
        <dbReference type="Proteomes" id="UP000000321"/>
    </source>
</evidence>
<dbReference type="Pfam" id="PF08450">
    <property type="entry name" value="SGL"/>
    <property type="match status" value="1"/>
</dbReference>
<feature type="domain" description="SMP-30/Gluconolactonase/LRE-like region" evidence="4">
    <location>
        <begin position="18"/>
        <end position="259"/>
    </location>
</feature>
<comment type="caution">
    <text evidence="5">The sequence shown here is derived from an EMBL/GenBank/DDBJ whole genome shotgun (WGS) entry which is preliminary data.</text>
</comment>
<dbReference type="OrthoDB" id="2633250at2"/>
<dbReference type="InterPro" id="IPR011042">
    <property type="entry name" value="6-blade_b-propeller_TolB-like"/>
</dbReference>
<gene>
    <name evidence="5" type="ORF">SI859A1_03397</name>
</gene>
<dbReference type="GO" id="GO:0005509">
    <property type="term" value="F:calcium ion binding"/>
    <property type="evidence" value="ECO:0007669"/>
    <property type="project" value="TreeGrafter"/>
</dbReference>
<dbReference type="GO" id="GO:0019853">
    <property type="term" value="P:L-ascorbic acid biosynthetic process"/>
    <property type="evidence" value="ECO:0007669"/>
    <property type="project" value="TreeGrafter"/>
</dbReference>
<accession>Q1YEY4</accession>
<sequence length="294" mass="31524">MRDADISVSLYSNIACRLGEGPTYDPATDTAFWFDIEGRMLLEKRGDTAEATAHPLPVMASALAVIDGDRQMIAAEDGLYIRETATGRLSLHTPLEADNPVTRSNDGRVHPSGALWIGTMGKHAEPKAGAIYWYRAGELKRLYAGIGIPNSICFSPDGTIAYFVDTQANRLMRVAVDPASGLPVGDPMLFHDHSGGDGGLDGSVCDSDGTLWNARWGGGRLDAYSPDGVRVRRVALGARQVTCPSFVGPNADRMIVTSAWTGLDEAGRRADPDAGKTFLVDLPVRGRLEPKLVL</sequence>
<keyword evidence="3" id="KW-0479">Metal-binding</keyword>
<dbReference type="InterPro" id="IPR005511">
    <property type="entry name" value="SMP-30"/>
</dbReference>
<feature type="binding site" evidence="3">
    <location>
        <position position="201"/>
    </location>
    <ligand>
        <name>a divalent metal cation</name>
        <dbReference type="ChEBI" id="CHEBI:60240"/>
    </ligand>
</feature>
<feature type="binding site" evidence="3">
    <location>
        <position position="20"/>
    </location>
    <ligand>
        <name>a divalent metal cation</name>
        <dbReference type="ChEBI" id="CHEBI:60240"/>
    </ligand>
</feature>
<feature type="binding site" evidence="3">
    <location>
        <position position="105"/>
    </location>
    <ligand>
        <name>substrate</name>
    </ligand>
</feature>
<dbReference type="InterPro" id="IPR013658">
    <property type="entry name" value="SGL"/>
</dbReference>
<dbReference type="BioCyc" id="AURANTIMONAS:SI859A1_03397-MONOMER"/>
<evidence type="ECO:0000259" key="4">
    <source>
        <dbReference type="Pfam" id="PF08450"/>
    </source>
</evidence>
<reference evidence="5 6" key="1">
    <citation type="journal article" date="2008" name="Appl. Environ. Microbiol.">
        <title>Genomic insights into Mn(II) oxidation by the marine alphaproteobacterium Aurantimonas sp. strain SI85-9A1.</title>
        <authorList>
            <person name="Dick G.J."/>
            <person name="Podell S."/>
            <person name="Johnson H.A."/>
            <person name="Rivera-Espinoza Y."/>
            <person name="Bernier-Latmani R."/>
            <person name="McCarthy J.K."/>
            <person name="Torpey J.W."/>
            <person name="Clement B.G."/>
            <person name="Gaasterland T."/>
            <person name="Tebo B.M."/>
        </authorList>
    </citation>
    <scope>NUCLEOTIDE SEQUENCE [LARGE SCALE GENOMIC DNA]</scope>
    <source>
        <strain evidence="5 6">SI85-9A1</strain>
    </source>
</reference>
<dbReference type="SUPFAM" id="SSF63829">
    <property type="entry name" value="Calcium-dependent phosphotriesterase"/>
    <property type="match status" value="1"/>
</dbReference>
<dbReference type="Proteomes" id="UP000000321">
    <property type="component" value="Unassembled WGS sequence"/>
</dbReference>
<feature type="binding site" evidence="3">
    <location>
        <position position="103"/>
    </location>
    <ligand>
        <name>substrate</name>
    </ligand>
</feature>
<dbReference type="HOGENOM" id="CLU_036110_3_1_5"/>
<evidence type="ECO:0000256" key="2">
    <source>
        <dbReference type="PIRSR" id="PIRSR605511-1"/>
    </source>
</evidence>
<comment type="cofactor">
    <cofactor evidence="3">
        <name>Zn(2+)</name>
        <dbReference type="ChEBI" id="CHEBI:29105"/>
    </cofactor>
    <text evidence="3">Binds 1 divalent metal cation per subunit.</text>
</comment>
<dbReference type="GO" id="GO:0004341">
    <property type="term" value="F:gluconolactonase activity"/>
    <property type="evidence" value="ECO:0007669"/>
    <property type="project" value="TreeGrafter"/>
</dbReference>
<protein>
    <submittedName>
        <fullName evidence="5">Senescence marker protein 30 (SMP-30)</fullName>
    </submittedName>
</protein>
<proteinExistence type="inferred from homology"/>
<organism evidence="5 6">
    <name type="scientific">Aurantimonas manganoxydans (strain ATCC BAA-1229 / DSM 21871 / SI85-9A1)</name>
    <dbReference type="NCBI Taxonomy" id="287752"/>
    <lineage>
        <taxon>Bacteria</taxon>
        <taxon>Pseudomonadati</taxon>
        <taxon>Pseudomonadota</taxon>
        <taxon>Alphaproteobacteria</taxon>
        <taxon>Hyphomicrobiales</taxon>
        <taxon>Aurantimonadaceae</taxon>
        <taxon>Aurantimonas</taxon>
    </lineage>
</organism>
<keyword evidence="6" id="KW-1185">Reference proteome</keyword>
<dbReference type="PRINTS" id="PR01790">
    <property type="entry name" value="SMP30FAMILY"/>
</dbReference>
<comment type="similarity">
    <text evidence="1">Belongs to the SMP-30/CGR1 family.</text>
</comment>
<dbReference type="Gene3D" id="2.120.10.30">
    <property type="entry name" value="TolB, C-terminal domain"/>
    <property type="match status" value="1"/>
</dbReference>
<evidence type="ECO:0000313" key="5">
    <source>
        <dbReference type="EMBL" id="EAS48761.1"/>
    </source>
</evidence>
<dbReference type="PANTHER" id="PTHR10907">
    <property type="entry name" value="REGUCALCIN"/>
    <property type="match status" value="1"/>
</dbReference>
<feature type="active site" description="Proton donor/acceptor" evidence="2">
    <location>
        <position position="201"/>
    </location>
</feature>
<dbReference type="PANTHER" id="PTHR10907:SF47">
    <property type="entry name" value="REGUCALCIN"/>
    <property type="match status" value="1"/>
</dbReference>
<keyword evidence="3" id="KW-0862">Zinc</keyword>
<name>Q1YEY4_AURMS</name>
<dbReference type="AlphaFoldDB" id="Q1YEY4"/>
<evidence type="ECO:0000256" key="1">
    <source>
        <dbReference type="ARBA" id="ARBA00008853"/>
    </source>
</evidence>
<feature type="binding site" evidence="3">
    <location>
        <position position="150"/>
    </location>
    <ligand>
        <name>a divalent metal cation</name>
        <dbReference type="ChEBI" id="CHEBI:60240"/>
    </ligand>
</feature>